<dbReference type="OrthoDB" id="398329at2"/>
<dbReference type="GO" id="GO:0030677">
    <property type="term" value="C:ribonuclease P complex"/>
    <property type="evidence" value="ECO:0007669"/>
    <property type="project" value="TreeGrafter"/>
</dbReference>
<organism evidence="9 10">
    <name type="scientific">Denitratisoma oestradiolicum</name>
    <dbReference type="NCBI Taxonomy" id="311182"/>
    <lineage>
        <taxon>Bacteria</taxon>
        <taxon>Pseudomonadati</taxon>
        <taxon>Pseudomonadota</taxon>
        <taxon>Betaproteobacteria</taxon>
        <taxon>Nitrosomonadales</taxon>
        <taxon>Sterolibacteriaceae</taxon>
        <taxon>Denitratisoma</taxon>
    </lineage>
</organism>
<evidence type="ECO:0000256" key="4">
    <source>
        <dbReference type="ARBA" id="ARBA00022759"/>
    </source>
</evidence>
<dbReference type="PROSITE" id="PS00648">
    <property type="entry name" value="RIBONUCLEASE_P"/>
    <property type="match status" value="1"/>
</dbReference>
<evidence type="ECO:0000256" key="2">
    <source>
        <dbReference type="ARBA" id="ARBA00022694"/>
    </source>
</evidence>
<dbReference type="GO" id="GO:0042781">
    <property type="term" value="F:3'-tRNA processing endoribonuclease activity"/>
    <property type="evidence" value="ECO:0007669"/>
    <property type="project" value="TreeGrafter"/>
</dbReference>
<evidence type="ECO:0000256" key="1">
    <source>
        <dbReference type="ARBA" id="ARBA00002663"/>
    </source>
</evidence>
<dbReference type="PANTHER" id="PTHR33992">
    <property type="entry name" value="RIBONUCLEASE P PROTEIN COMPONENT"/>
    <property type="match status" value="1"/>
</dbReference>
<dbReference type="Proteomes" id="UP000515733">
    <property type="component" value="Chromosome"/>
</dbReference>
<protein>
    <recommendedName>
        <fullName evidence="7 8">Ribonuclease P protein component</fullName>
        <shortName evidence="7">RNase P protein</shortName>
        <shortName evidence="7">RNaseP protein</shortName>
        <ecNumber evidence="7 8">3.1.26.5</ecNumber>
    </recommendedName>
    <alternativeName>
        <fullName evidence="7">Protein C5</fullName>
    </alternativeName>
</protein>
<evidence type="ECO:0000313" key="9">
    <source>
        <dbReference type="EMBL" id="CAB1370976.1"/>
    </source>
</evidence>
<evidence type="ECO:0000256" key="5">
    <source>
        <dbReference type="ARBA" id="ARBA00022801"/>
    </source>
</evidence>
<sequence length="117" mass="13765">MRFRPVHRLRQAGEFGAVFAYRRVLRGTWFSLHYCANSQGSARLGLVVSKRNARRAVQRNAIRRVIRECFRGLRSELPCYDLIFRLTRSSPKGEPHRADWKNDVEILLARLPRNESR</sequence>
<dbReference type="SUPFAM" id="SSF54211">
    <property type="entry name" value="Ribosomal protein S5 domain 2-like"/>
    <property type="match status" value="1"/>
</dbReference>
<dbReference type="InterPro" id="IPR000100">
    <property type="entry name" value="RNase_P"/>
</dbReference>
<dbReference type="AlphaFoldDB" id="A0A6S6YEI7"/>
<gene>
    <name evidence="7 9" type="primary">rnpA</name>
    <name evidence="9" type="ORF">DENOEST_3822</name>
</gene>
<keyword evidence="10" id="KW-1185">Reference proteome</keyword>
<accession>A0A6S6YEI7</accession>
<dbReference type="NCBIfam" id="TIGR00188">
    <property type="entry name" value="rnpA"/>
    <property type="match status" value="1"/>
</dbReference>
<dbReference type="Pfam" id="PF00825">
    <property type="entry name" value="Ribonuclease_P"/>
    <property type="match status" value="1"/>
</dbReference>
<keyword evidence="4 7" id="KW-0255">Endonuclease</keyword>
<reference evidence="9 10" key="1">
    <citation type="submission" date="2020-03" db="EMBL/GenBank/DDBJ databases">
        <authorList>
            <consortium name="Genoscope - CEA"/>
            <person name="William W."/>
        </authorList>
    </citation>
    <scope>NUCLEOTIDE SEQUENCE [LARGE SCALE GENOMIC DNA]</scope>
    <source>
        <strain evidence="10">DSM 16959</strain>
    </source>
</reference>
<proteinExistence type="inferred from homology"/>
<dbReference type="GO" id="GO:0001682">
    <property type="term" value="P:tRNA 5'-leader removal"/>
    <property type="evidence" value="ECO:0007669"/>
    <property type="project" value="UniProtKB-UniRule"/>
</dbReference>
<dbReference type="GO" id="GO:0000049">
    <property type="term" value="F:tRNA binding"/>
    <property type="evidence" value="ECO:0007669"/>
    <property type="project" value="UniProtKB-UniRule"/>
</dbReference>
<evidence type="ECO:0000256" key="7">
    <source>
        <dbReference type="HAMAP-Rule" id="MF_00227"/>
    </source>
</evidence>
<comment type="subunit">
    <text evidence="7">Consists of a catalytic RNA component (M1 or rnpB) and a protein subunit.</text>
</comment>
<keyword evidence="5 7" id="KW-0378">Hydrolase</keyword>
<evidence type="ECO:0000256" key="6">
    <source>
        <dbReference type="ARBA" id="ARBA00022884"/>
    </source>
</evidence>
<dbReference type="InterPro" id="IPR020568">
    <property type="entry name" value="Ribosomal_Su5_D2-typ_SF"/>
</dbReference>
<dbReference type="InterPro" id="IPR020539">
    <property type="entry name" value="RNase_P_CS"/>
</dbReference>
<comment type="catalytic activity">
    <reaction evidence="7">
        <text>Endonucleolytic cleavage of RNA, removing 5'-extranucleotides from tRNA precursor.</text>
        <dbReference type="EC" id="3.1.26.5"/>
    </reaction>
</comment>
<evidence type="ECO:0000256" key="3">
    <source>
        <dbReference type="ARBA" id="ARBA00022722"/>
    </source>
</evidence>
<dbReference type="Gene3D" id="3.30.230.10">
    <property type="match status" value="1"/>
</dbReference>
<dbReference type="GO" id="GO:0004526">
    <property type="term" value="F:ribonuclease P activity"/>
    <property type="evidence" value="ECO:0007669"/>
    <property type="project" value="UniProtKB-UniRule"/>
</dbReference>
<dbReference type="EMBL" id="LR778301">
    <property type="protein sequence ID" value="CAB1370976.1"/>
    <property type="molecule type" value="Genomic_DNA"/>
</dbReference>
<evidence type="ECO:0000256" key="8">
    <source>
        <dbReference type="NCBIfam" id="TIGR00188"/>
    </source>
</evidence>
<keyword evidence="6 7" id="KW-0694">RNA-binding</keyword>
<keyword evidence="2 7" id="KW-0819">tRNA processing</keyword>
<dbReference type="InterPro" id="IPR014721">
    <property type="entry name" value="Ribsml_uS5_D2-typ_fold_subgr"/>
</dbReference>
<dbReference type="HAMAP" id="MF_00227">
    <property type="entry name" value="RNase_P"/>
    <property type="match status" value="1"/>
</dbReference>
<dbReference type="KEGG" id="doe:DENOEST_3822"/>
<dbReference type="EC" id="3.1.26.5" evidence="7 8"/>
<keyword evidence="3 7" id="KW-0540">Nuclease</keyword>
<dbReference type="RefSeq" id="WP_145770395.1">
    <property type="nucleotide sequence ID" value="NZ_LR778301.1"/>
</dbReference>
<name>A0A6S6YEI7_9PROT</name>
<dbReference type="PANTHER" id="PTHR33992:SF1">
    <property type="entry name" value="RIBONUCLEASE P PROTEIN COMPONENT"/>
    <property type="match status" value="1"/>
</dbReference>
<evidence type="ECO:0000313" key="10">
    <source>
        <dbReference type="Proteomes" id="UP000515733"/>
    </source>
</evidence>
<comment type="function">
    <text evidence="1 7">RNaseP catalyzes the removal of the 5'-leader sequence from pre-tRNA to produce the mature 5'-terminus. It can also cleave other RNA substrates such as 4.5S RNA. The protein component plays an auxiliary but essential role in vivo by binding to the 5'-leader sequence and broadening the substrate specificity of the ribozyme.</text>
</comment>
<comment type="similarity">
    <text evidence="7">Belongs to the RnpA family.</text>
</comment>